<evidence type="ECO:0000313" key="2">
    <source>
        <dbReference type="EMBL" id="MBW8191829.1"/>
    </source>
</evidence>
<dbReference type="PANTHER" id="PTHR30619">
    <property type="entry name" value="DNA INTERNALIZATION/COMPETENCE PROTEIN COMEC/REC2"/>
    <property type="match status" value="1"/>
</dbReference>
<dbReference type="InterPro" id="IPR001279">
    <property type="entry name" value="Metallo-B-lactamas"/>
</dbReference>
<dbReference type="Proteomes" id="UP001166251">
    <property type="component" value="Unassembled WGS sequence"/>
</dbReference>
<dbReference type="InterPro" id="IPR052159">
    <property type="entry name" value="Competence_DNA_uptake"/>
</dbReference>
<dbReference type="EMBL" id="JAHZSS010000015">
    <property type="protein sequence ID" value="MBW8191829.1"/>
    <property type="molecule type" value="Genomic_DNA"/>
</dbReference>
<evidence type="ECO:0000259" key="1">
    <source>
        <dbReference type="Pfam" id="PF00753"/>
    </source>
</evidence>
<accession>A0ABS7EHK1</accession>
<dbReference type="Pfam" id="PF00753">
    <property type="entry name" value="Lactamase_B"/>
    <property type="match status" value="1"/>
</dbReference>
<dbReference type="InterPro" id="IPR036866">
    <property type="entry name" value="RibonucZ/Hydroxyglut_hydro"/>
</dbReference>
<protein>
    <submittedName>
        <fullName evidence="2">MBL fold metallo-hydrolase</fullName>
    </submittedName>
</protein>
<comment type="caution">
    <text evidence="2">The sequence shown here is derived from an EMBL/GenBank/DDBJ whole genome shotgun (WGS) entry which is preliminary data.</text>
</comment>
<evidence type="ECO:0000313" key="3">
    <source>
        <dbReference type="Proteomes" id="UP001166251"/>
    </source>
</evidence>
<sequence>MGYEIDVLAVGEKSNSGDAIAIRYGDLHGERGDQTVVIIDGGYKDDGQKLVEHVQTHFHTSKVDLVISTHPDQDHINGLSTVIDELEVTELWIHQAWEHNEGLAENFKDGRITDNSIGEKLKDNLESAYKLVQQAKGKGINVCEPFTGSSFDFGSVKVLSPSLKYYEELLPKFDGMPETKAATEDRSAQGLMAALEAFTAKAAKALKKVFASWGEDQLDNDDTTSAKNNSSVITQLIVDGRRLLFTGDAGITALNNAADEIDTCASGAELRFMQIPHHGSKRNIGPDVLNRLIGEPVSVGKERQISAIASSAKEGAPKHPHQAVLNAFKHRGIPGARATKGGGIRHHYDAPDRAGWSSLTPEPYCYEYDEEA</sequence>
<dbReference type="RefSeq" id="WP_220104505.1">
    <property type="nucleotide sequence ID" value="NZ_JAHZSS010000015.1"/>
</dbReference>
<organism evidence="2 3">
    <name type="scientific">Neiella holothuriorum</name>
    <dbReference type="NCBI Taxonomy" id="2870530"/>
    <lineage>
        <taxon>Bacteria</taxon>
        <taxon>Pseudomonadati</taxon>
        <taxon>Pseudomonadota</taxon>
        <taxon>Gammaproteobacteria</taxon>
        <taxon>Alteromonadales</taxon>
        <taxon>Echinimonadaceae</taxon>
        <taxon>Neiella</taxon>
    </lineage>
</organism>
<feature type="domain" description="Metallo-beta-lactamase" evidence="1">
    <location>
        <begin position="32"/>
        <end position="111"/>
    </location>
</feature>
<proteinExistence type="predicted"/>
<name>A0ABS7EHK1_9GAMM</name>
<dbReference type="SUPFAM" id="SSF56281">
    <property type="entry name" value="Metallo-hydrolase/oxidoreductase"/>
    <property type="match status" value="1"/>
</dbReference>
<reference evidence="2" key="1">
    <citation type="submission" date="2021-07" db="EMBL/GenBank/DDBJ databases">
        <title>Neiella marina sp. nov., isolated from the intestinal content of sea cucumber Apostichopus japonicus.</title>
        <authorList>
            <person name="Bai X."/>
        </authorList>
    </citation>
    <scope>NUCLEOTIDE SEQUENCE</scope>
    <source>
        <strain evidence="2">126</strain>
    </source>
</reference>
<keyword evidence="3" id="KW-1185">Reference proteome</keyword>
<gene>
    <name evidence="2" type="ORF">K0504_12355</name>
</gene>
<dbReference type="Gene3D" id="3.60.15.10">
    <property type="entry name" value="Ribonuclease Z/Hydroxyacylglutathione hydrolase-like"/>
    <property type="match status" value="1"/>
</dbReference>
<dbReference type="PANTHER" id="PTHR30619:SF1">
    <property type="entry name" value="RECOMBINATION PROTEIN 2"/>
    <property type="match status" value="1"/>
</dbReference>